<gene>
    <name evidence="5" type="primary">LOC103551115</name>
</gene>
<dbReference type="Proteomes" id="UP001652662">
    <property type="component" value="Chromosome 10"/>
</dbReference>
<evidence type="ECO:0000256" key="1">
    <source>
        <dbReference type="SAM" id="Phobius"/>
    </source>
</evidence>
<keyword evidence="1" id="KW-1133">Transmembrane helix</keyword>
<keyword evidence="2" id="KW-0732">Signal</keyword>
<dbReference type="SMART" id="SM00409">
    <property type="entry name" value="IG"/>
    <property type="match status" value="1"/>
</dbReference>
<dbReference type="InterPro" id="IPR013783">
    <property type="entry name" value="Ig-like_fold"/>
</dbReference>
<feature type="signal peptide" evidence="2">
    <location>
        <begin position="1"/>
        <end position="24"/>
    </location>
</feature>
<sequence length="212" mass="23424">MAPGLSLLPLLLALVHNLLRALTAQEVQQSPPYIIAPEESSINITCCTSGTLLGLHLKQSWPKPSNVIYYEGERKTTVDERFWDRVTFSGPRDNLTITVHHLQLADTGIYTCQAIMENIREIQGPGTSVVVTDKLSQAVNTCREAQLIHPALPTALAVGFFLIGLGLGAVCVLRRTQIKKLCWASDKNSVCVVYEDMSYSRRNTVSTPNPYQ</sequence>
<organism evidence="4 5">
    <name type="scientific">Equus przewalskii</name>
    <name type="common">Przewalski's horse</name>
    <name type="synonym">Equus caballus przewalskii</name>
    <dbReference type="NCBI Taxonomy" id="9798"/>
    <lineage>
        <taxon>Eukaryota</taxon>
        <taxon>Metazoa</taxon>
        <taxon>Chordata</taxon>
        <taxon>Craniata</taxon>
        <taxon>Vertebrata</taxon>
        <taxon>Euteleostomi</taxon>
        <taxon>Mammalia</taxon>
        <taxon>Eutheria</taxon>
        <taxon>Laurasiatheria</taxon>
        <taxon>Perissodactyla</taxon>
        <taxon>Equidae</taxon>
        <taxon>Equus</taxon>
    </lineage>
</organism>
<dbReference type="CDD" id="cd00099">
    <property type="entry name" value="IgV"/>
    <property type="match status" value="1"/>
</dbReference>
<dbReference type="InterPro" id="IPR039090">
    <property type="entry name" value="CD7"/>
</dbReference>
<keyword evidence="1" id="KW-0472">Membrane</keyword>
<protein>
    <submittedName>
        <fullName evidence="5">T-cell antigen CD7 isoform X3</fullName>
    </submittedName>
</protein>
<dbReference type="InterPro" id="IPR003599">
    <property type="entry name" value="Ig_sub"/>
</dbReference>
<dbReference type="PANTHER" id="PTHR15343">
    <property type="entry name" value="CD7"/>
    <property type="match status" value="1"/>
</dbReference>
<evidence type="ECO:0000313" key="5">
    <source>
        <dbReference type="RefSeq" id="XP_008518663.2"/>
    </source>
</evidence>
<dbReference type="SUPFAM" id="SSF48726">
    <property type="entry name" value="Immunoglobulin"/>
    <property type="match status" value="1"/>
</dbReference>
<feature type="domain" description="Ig-like" evidence="3">
    <location>
        <begin position="3"/>
        <end position="123"/>
    </location>
</feature>
<evidence type="ECO:0000313" key="4">
    <source>
        <dbReference type="Proteomes" id="UP001652662"/>
    </source>
</evidence>
<dbReference type="GeneID" id="103551115"/>
<accession>A0ABM2EWE4</accession>
<dbReference type="InterPro" id="IPR013106">
    <property type="entry name" value="Ig_V-set"/>
</dbReference>
<dbReference type="PROSITE" id="PS50835">
    <property type="entry name" value="IG_LIKE"/>
    <property type="match status" value="1"/>
</dbReference>
<keyword evidence="1" id="KW-0812">Transmembrane</keyword>
<proteinExistence type="predicted"/>
<keyword evidence="4" id="KW-1185">Reference proteome</keyword>
<feature type="transmembrane region" description="Helical" evidence="1">
    <location>
        <begin position="151"/>
        <end position="173"/>
    </location>
</feature>
<dbReference type="InterPro" id="IPR036179">
    <property type="entry name" value="Ig-like_dom_sf"/>
</dbReference>
<name>A0ABM2EWE4_EQUPR</name>
<evidence type="ECO:0000256" key="2">
    <source>
        <dbReference type="SAM" id="SignalP"/>
    </source>
</evidence>
<feature type="chain" id="PRO_5046848958" evidence="2">
    <location>
        <begin position="25"/>
        <end position="212"/>
    </location>
</feature>
<dbReference type="Gene3D" id="2.60.40.10">
    <property type="entry name" value="Immunoglobulins"/>
    <property type="match status" value="1"/>
</dbReference>
<evidence type="ECO:0000259" key="3">
    <source>
        <dbReference type="PROSITE" id="PS50835"/>
    </source>
</evidence>
<dbReference type="RefSeq" id="XP_008518663.2">
    <property type="nucleotide sequence ID" value="XM_008520441.2"/>
</dbReference>
<reference evidence="5" key="1">
    <citation type="submission" date="2025-08" db="UniProtKB">
        <authorList>
            <consortium name="RefSeq"/>
        </authorList>
    </citation>
    <scope>IDENTIFICATION</scope>
    <source>
        <tissue evidence="5">Blood</tissue>
    </source>
</reference>
<dbReference type="Pfam" id="PF07686">
    <property type="entry name" value="V-set"/>
    <property type="match status" value="1"/>
</dbReference>
<dbReference type="InterPro" id="IPR007110">
    <property type="entry name" value="Ig-like_dom"/>
</dbReference>
<dbReference type="PANTHER" id="PTHR15343:SF0">
    <property type="entry name" value="T-CELL ANTIGEN CD7"/>
    <property type="match status" value="1"/>
</dbReference>